<comment type="catalytic activity">
    <reaction evidence="1">
        <text>ATP-independent breakage of single-stranded DNA, followed by passage and rejoining.</text>
        <dbReference type="EC" id="5.6.2.1"/>
    </reaction>
</comment>
<evidence type="ECO:0000256" key="4">
    <source>
        <dbReference type="ARBA" id="ARBA00023029"/>
    </source>
</evidence>
<evidence type="ECO:0000259" key="8">
    <source>
        <dbReference type="Pfam" id="PF21338"/>
    </source>
</evidence>
<dbReference type="InterPro" id="IPR049331">
    <property type="entry name" value="Top1B_N_bact"/>
</dbReference>
<dbReference type="Gene3D" id="3.30.66.10">
    <property type="entry name" value="DNA topoisomerase I domain"/>
    <property type="match status" value="1"/>
</dbReference>
<organism evidence="9 10">
    <name type="scientific">Hymenobacter daecheongensis DSM 21074</name>
    <dbReference type="NCBI Taxonomy" id="1121955"/>
    <lineage>
        <taxon>Bacteria</taxon>
        <taxon>Pseudomonadati</taxon>
        <taxon>Bacteroidota</taxon>
        <taxon>Cytophagia</taxon>
        <taxon>Cytophagales</taxon>
        <taxon>Hymenobacteraceae</taxon>
        <taxon>Hymenobacter</taxon>
    </lineage>
</organism>
<name>A0A1M6K2S0_9BACT</name>
<evidence type="ECO:0000256" key="1">
    <source>
        <dbReference type="ARBA" id="ARBA00000213"/>
    </source>
</evidence>
<dbReference type="Proteomes" id="UP000184418">
    <property type="component" value="Unassembled WGS sequence"/>
</dbReference>
<evidence type="ECO:0000313" key="9">
    <source>
        <dbReference type="EMBL" id="SHJ53220.1"/>
    </source>
</evidence>
<dbReference type="PROSITE" id="PS52038">
    <property type="entry name" value="TOPO_IB_2"/>
    <property type="match status" value="1"/>
</dbReference>
<dbReference type="InterPro" id="IPR011010">
    <property type="entry name" value="DNA_brk_join_enz"/>
</dbReference>
<dbReference type="Pfam" id="PF01028">
    <property type="entry name" value="Topoisom_I"/>
    <property type="match status" value="1"/>
</dbReference>
<dbReference type="InterPro" id="IPR035447">
    <property type="entry name" value="DNA_topo_I_N_sf"/>
</dbReference>
<keyword evidence="10" id="KW-1185">Reference proteome</keyword>
<dbReference type="SUPFAM" id="SSF56349">
    <property type="entry name" value="DNA breaking-rejoining enzymes"/>
    <property type="match status" value="1"/>
</dbReference>
<dbReference type="GO" id="GO:0006265">
    <property type="term" value="P:DNA topological change"/>
    <property type="evidence" value="ECO:0007669"/>
    <property type="project" value="InterPro"/>
</dbReference>
<dbReference type="GO" id="GO:0003677">
    <property type="term" value="F:DNA binding"/>
    <property type="evidence" value="ECO:0007669"/>
    <property type="project" value="UniProtKB-KW"/>
</dbReference>
<dbReference type="PRINTS" id="PR00416">
    <property type="entry name" value="EUTPISMRASEI"/>
</dbReference>
<dbReference type="EC" id="5.6.2.1" evidence="3"/>
<gene>
    <name evidence="9" type="ORF">SAMN02745146_3370</name>
</gene>
<dbReference type="AlphaFoldDB" id="A0A1M6K2S0"/>
<evidence type="ECO:0000256" key="2">
    <source>
        <dbReference type="ARBA" id="ARBA00006645"/>
    </source>
</evidence>
<evidence type="ECO:0000259" key="7">
    <source>
        <dbReference type="Pfam" id="PF01028"/>
    </source>
</evidence>
<protein>
    <recommendedName>
        <fullName evidence="3">DNA topoisomerase</fullName>
        <ecNumber evidence="3">5.6.2.1</ecNumber>
    </recommendedName>
</protein>
<keyword evidence="6 9" id="KW-0413">Isomerase</keyword>
<dbReference type="Gene3D" id="1.10.132.120">
    <property type="match status" value="1"/>
</dbReference>
<proteinExistence type="inferred from homology"/>
<dbReference type="EMBL" id="FQYN01000007">
    <property type="protein sequence ID" value="SHJ53220.1"/>
    <property type="molecule type" value="Genomic_DNA"/>
</dbReference>
<dbReference type="SUPFAM" id="SSF55869">
    <property type="entry name" value="DNA topoisomerase I domain"/>
    <property type="match status" value="1"/>
</dbReference>
<feature type="domain" description="DNA topoisomerase I catalytic core eukaryotic-type" evidence="7">
    <location>
        <begin position="193"/>
        <end position="402"/>
    </location>
</feature>
<reference evidence="9 10" key="1">
    <citation type="submission" date="2016-11" db="EMBL/GenBank/DDBJ databases">
        <authorList>
            <person name="Jaros S."/>
            <person name="Januszkiewicz K."/>
            <person name="Wedrychowicz H."/>
        </authorList>
    </citation>
    <scope>NUCLEOTIDE SEQUENCE [LARGE SCALE GENOMIC DNA]</scope>
    <source>
        <strain evidence="9 10">DSM 21074</strain>
    </source>
</reference>
<evidence type="ECO:0000256" key="6">
    <source>
        <dbReference type="ARBA" id="ARBA00023235"/>
    </source>
</evidence>
<dbReference type="InterPro" id="IPR014711">
    <property type="entry name" value="TopoI_cat_a-hlx-sub_euk"/>
</dbReference>
<evidence type="ECO:0000313" key="10">
    <source>
        <dbReference type="Proteomes" id="UP000184418"/>
    </source>
</evidence>
<feature type="domain" description="DNA topoisomerase IB N-terminal" evidence="8">
    <location>
        <begin position="129"/>
        <end position="176"/>
    </location>
</feature>
<keyword evidence="4" id="KW-0799">Topoisomerase</keyword>
<dbReference type="Pfam" id="PF21338">
    <property type="entry name" value="Top1B_N_bact"/>
    <property type="match status" value="1"/>
</dbReference>
<comment type="similarity">
    <text evidence="2">Belongs to the type IB topoisomerase family.</text>
</comment>
<evidence type="ECO:0000256" key="5">
    <source>
        <dbReference type="ARBA" id="ARBA00023125"/>
    </source>
</evidence>
<sequence>MNGVETHTCVSSLNDSVERRGRRDASVRLYKVLLAKKYLRVADASEFLLFAGNCVQNAPPANFSRRPLFPSMSATAHPRLKVKKKKLAPLEEAHELYKDPARQAQLAGLRYVPDTRPGLTRQTAPDGTFSYLTAKGEPVTDEKTLARLQAFVIPPAWTDVWISPTANAHLQVTGRDAKGRKQYIYHPTWDVTRSLTKFSRLRAFGEKLPELRQRIQQDLKRPQLDKPKVVALVLTLMDQSFIRVGNREYAKKNKSYGLTTLRDRHVQVAGSEVNFRFVGKKGVPHDVTLHDRRLARLVQKCKEIPGQHLFQYYTPDGHRTELESGDVNGYLQEVTGLSLSAKDFRTWGGTVKMVECLEAVLREEPDLPKEKVLKKAVKDVAAGLGNTPTVCSKYYIHPQVVELFHADKLIDYLRKHDADPTENDVLTPTEHMVLDMLAEV</sequence>
<keyword evidence="5" id="KW-0238">DNA-binding</keyword>
<dbReference type="Gene3D" id="3.90.15.10">
    <property type="entry name" value="Topoisomerase I, Chain A, domain 3"/>
    <property type="match status" value="1"/>
</dbReference>
<dbReference type="InterPro" id="IPR013500">
    <property type="entry name" value="TopoI_cat_euk"/>
</dbReference>
<dbReference type="InterPro" id="IPR001631">
    <property type="entry name" value="TopoI"/>
</dbReference>
<evidence type="ECO:0000256" key="3">
    <source>
        <dbReference type="ARBA" id="ARBA00012891"/>
    </source>
</evidence>
<dbReference type="STRING" id="1121955.SAMN02745146_3370"/>
<accession>A0A1M6K2S0</accession>
<dbReference type="GO" id="GO:0003917">
    <property type="term" value="F:DNA topoisomerase type I (single strand cut, ATP-independent) activity"/>
    <property type="evidence" value="ECO:0007669"/>
    <property type="project" value="UniProtKB-EC"/>
</dbReference>